<dbReference type="Proteomes" id="UP000007148">
    <property type="component" value="Unassembled WGS sequence"/>
</dbReference>
<dbReference type="AlphaFoldDB" id="G4T7D9"/>
<proteinExistence type="predicted"/>
<evidence type="ECO:0000256" key="1">
    <source>
        <dbReference type="SAM" id="MobiDB-lite"/>
    </source>
</evidence>
<feature type="region of interest" description="Disordered" evidence="1">
    <location>
        <begin position="38"/>
        <end position="104"/>
    </location>
</feature>
<feature type="compositionally biased region" description="Basic and acidic residues" evidence="1">
    <location>
        <begin position="46"/>
        <end position="71"/>
    </location>
</feature>
<reference evidence="2 3" key="1">
    <citation type="journal article" date="2011" name="PLoS Pathog.">
        <title>Endophytic Life Strategies Decoded by Genome and Transcriptome Analyses of the Mutualistic Root Symbiont Piriformospora indica.</title>
        <authorList>
            <person name="Zuccaro A."/>
            <person name="Lahrmann U."/>
            <person name="Guldener U."/>
            <person name="Langen G."/>
            <person name="Pfiffi S."/>
            <person name="Biedenkopf D."/>
            <person name="Wong P."/>
            <person name="Samans B."/>
            <person name="Grimm C."/>
            <person name="Basiewicz M."/>
            <person name="Murat C."/>
            <person name="Martin F."/>
            <person name="Kogel K.H."/>
        </authorList>
    </citation>
    <scope>NUCLEOTIDE SEQUENCE [LARGE SCALE GENOMIC DNA]</scope>
    <source>
        <strain evidence="2 3">DSM 11827</strain>
    </source>
</reference>
<sequence length="104" mass="11318">MVNSLYLEQKFAWGAKADLLVCYGTKSKRGTVGRHCKGANRGAKGHCLDARDEPATIRESEEGGKGKREDGETVSGKEGSKREGRQEATRKAGKGQRAMSKYLT</sequence>
<protein>
    <submittedName>
        <fullName evidence="2">Uncharacterized protein</fullName>
    </submittedName>
</protein>
<gene>
    <name evidence="2" type="ORF">PIIN_01090</name>
</gene>
<keyword evidence="3" id="KW-1185">Reference proteome</keyword>
<evidence type="ECO:0000313" key="3">
    <source>
        <dbReference type="Proteomes" id="UP000007148"/>
    </source>
</evidence>
<dbReference type="InParanoid" id="G4T7D9"/>
<evidence type="ECO:0000313" key="2">
    <source>
        <dbReference type="EMBL" id="CCA67257.1"/>
    </source>
</evidence>
<organism evidence="2 3">
    <name type="scientific">Serendipita indica (strain DSM 11827)</name>
    <name type="common">Root endophyte fungus</name>
    <name type="synonym">Piriformospora indica</name>
    <dbReference type="NCBI Taxonomy" id="1109443"/>
    <lineage>
        <taxon>Eukaryota</taxon>
        <taxon>Fungi</taxon>
        <taxon>Dikarya</taxon>
        <taxon>Basidiomycota</taxon>
        <taxon>Agaricomycotina</taxon>
        <taxon>Agaricomycetes</taxon>
        <taxon>Sebacinales</taxon>
        <taxon>Serendipitaceae</taxon>
        <taxon>Serendipita</taxon>
    </lineage>
</organism>
<accession>G4T7D9</accession>
<dbReference type="HOGENOM" id="CLU_2251093_0_0_1"/>
<name>G4T7D9_SERID</name>
<comment type="caution">
    <text evidence="2">The sequence shown here is derived from an EMBL/GenBank/DDBJ whole genome shotgun (WGS) entry which is preliminary data.</text>
</comment>
<dbReference type="EMBL" id="CAFZ01000011">
    <property type="protein sequence ID" value="CCA67257.1"/>
    <property type="molecule type" value="Genomic_DNA"/>
</dbReference>
<feature type="compositionally biased region" description="Basic and acidic residues" evidence="1">
    <location>
        <begin position="78"/>
        <end position="90"/>
    </location>
</feature>